<keyword evidence="3" id="KW-1185">Reference proteome</keyword>
<gene>
    <name evidence="2" type="ORF">CVT25_002481</name>
</gene>
<sequence length="654" mass="71609">MQFHILADLQPSKPTVPRYPPRNAMFRRREQPPPRNSLAPAPHRSAAREVTTLLLADQQKRPQYTRQDIEHAAKQAVARRDEELPMLVMKRKEKVALALAKCEEEIMEALRAREVEIDQACMRREAAVRKEVEERIQWVLDRETAMRAEEWWLEDVKREVEAGMRKVETGLAKGSFVGRSRILSKKSKISSSPHRVRRRKQEPQPTPRPNPSQQTNSTHTSNNNHTNTSISNSGTTTTTTANNNNTNKNHTITTTNPALETPTTSRPFATYSSEFMPASTMKGVVLTATGETLPTPSPAELVSLFTRSPKVWLDFSKIFEFREGSANANGIPKQKQPQLQLNLQQQQHHQQFQQHRAQTQALDDDEELDSPPPSPSERKERERRDNTTTTAASRPPAAPPPTGIRRPSIRTSAWSAPARSSGFQPSTASSSDSSSGHSSAAGPSNHTNNNNTVMKQPKTPPAPTPPCLAIEPQPHLLRAAATPAAGHVPLPPPPVYDLADEETSPVQFSSVRCRTLQDPIPTRANSCASSSNNTATVGATGTKMKRRGSSGLLLRAVVAANNAGRTRSAGALASPESDGEIPYIPAKVHPLPPAPSTALAHPMPVAIKPSAGSPLCPSLSSLNARPYYHPLRRQRIASSDLEMLALVPLPHGHA</sequence>
<feature type="compositionally biased region" description="Polar residues" evidence="1">
    <location>
        <begin position="445"/>
        <end position="454"/>
    </location>
</feature>
<dbReference type="EMBL" id="NHYD01002660">
    <property type="protein sequence ID" value="PPQ85665.1"/>
    <property type="molecule type" value="Genomic_DNA"/>
</dbReference>
<dbReference type="AlphaFoldDB" id="A0A409X4H5"/>
<proteinExistence type="predicted"/>
<evidence type="ECO:0000256" key="1">
    <source>
        <dbReference type="SAM" id="MobiDB-lite"/>
    </source>
</evidence>
<organism evidence="2 3">
    <name type="scientific">Psilocybe cyanescens</name>
    <dbReference type="NCBI Taxonomy" id="93625"/>
    <lineage>
        <taxon>Eukaryota</taxon>
        <taxon>Fungi</taxon>
        <taxon>Dikarya</taxon>
        <taxon>Basidiomycota</taxon>
        <taxon>Agaricomycotina</taxon>
        <taxon>Agaricomycetes</taxon>
        <taxon>Agaricomycetidae</taxon>
        <taxon>Agaricales</taxon>
        <taxon>Agaricineae</taxon>
        <taxon>Strophariaceae</taxon>
        <taxon>Psilocybe</taxon>
    </lineage>
</organism>
<feature type="compositionally biased region" description="Low complexity" evidence="1">
    <location>
        <begin position="426"/>
        <end position="444"/>
    </location>
</feature>
<feature type="compositionally biased region" description="Low complexity" evidence="1">
    <location>
        <begin position="334"/>
        <end position="360"/>
    </location>
</feature>
<evidence type="ECO:0000313" key="2">
    <source>
        <dbReference type="EMBL" id="PPQ85665.1"/>
    </source>
</evidence>
<dbReference type="InParanoid" id="A0A409X4H5"/>
<feature type="compositionally biased region" description="Basic and acidic residues" evidence="1">
    <location>
        <begin position="376"/>
        <end position="386"/>
    </location>
</feature>
<name>A0A409X4H5_PSICY</name>
<dbReference type="Proteomes" id="UP000283269">
    <property type="component" value="Unassembled WGS sequence"/>
</dbReference>
<feature type="compositionally biased region" description="Basic residues" evidence="1">
    <location>
        <begin position="182"/>
        <end position="200"/>
    </location>
</feature>
<protein>
    <submittedName>
        <fullName evidence="2">Uncharacterized protein</fullName>
    </submittedName>
</protein>
<feature type="compositionally biased region" description="Low complexity" evidence="1">
    <location>
        <begin position="523"/>
        <end position="536"/>
    </location>
</feature>
<comment type="caution">
    <text evidence="2">The sequence shown here is derived from an EMBL/GenBank/DDBJ whole genome shotgun (WGS) entry which is preliminary data.</text>
</comment>
<dbReference type="STRING" id="93625.A0A409X4H5"/>
<feature type="region of interest" description="Disordered" evidence="1">
    <location>
        <begin position="182"/>
        <end position="269"/>
    </location>
</feature>
<accession>A0A409X4H5</accession>
<feature type="region of interest" description="Disordered" evidence="1">
    <location>
        <begin position="523"/>
        <end position="546"/>
    </location>
</feature>
<reference evidence="2 3" key="1">
    <citation type="journal article" date="2018" name="Evol. Lett.">
        <title>Horizontal gene cluster transfer increased hallucinogenic mushroom diversity.</title>
        <authorList>
            <person name="Reynolds H.T."/>
            <person name="Vijayakumar V."/>
            <person name="Gluck-Thaler E."/>
            <person name="Korotkin H.B."/>
            <person name="Matheny P.B."/>
            <person name="Slot J.C."/>
        </authorList>
    </citation>
    <scope>NUCLEOTIDE SEQUENCE [LARGE SCALE GENOMIC DNA]</scope>
    <source>
        <strain evidence="2 3">2631</strain>
    </source>
</reference>
<feature type="compositionally biased region" description="Low complexity" evidence="1">
    <location>
        <begin position="215"/>
        <end position="264"/>
    </location>
</feature>
<evidence type="ECO:0000313" key="3">
    <source>
        <dbReference type="Proteomes" id="UP000283269"/>
    </source>
</evidence>
<feature type="region of interest" description="Disordered" evidence="1">
    <location>
        <begin position="1"/>
        <end position="47"/>
    </location>
</feature>
<feature type="region of interest" description="Disordered" evidence="1">
    <location>
        <begin position="328"/>
        <end position="475"/>
    </location>
</feature>